<keyword evidence="1" id="KW-0812">Transmembrane</keyword>
<evidence type="ECO:0000313" key="4">
    <source>
        <dbReference type="Proteomes" id="UP000245956"/>
    </source>
</evidence>
<name>A0A2U3EEN9_PURLI</name>
<feature type="transmembrane region" description="Helical" evidence="1">
    <location>
        <begin position="63"/>
        <end position="90"/>
    </location>
</feature>
<evidence type="ECO:0000256" key="1">
    <source>
        <dbReference type="SAM" id="Phobius"/>
    </source>
</evidence>
<dbReference type="PANTHER" id="PTHR12277">
    <property type="entry name" value="ALPHA/BETA HYDROLASE DOMAIN-CONTAINING PROTEIN"/>
    <property type="match status" value="1"/>
</dbReference>
<keyword evidence="3" id="KW-0378">Hydrolase</keyword>
<dbReference type="GO" id="GO:0016787">
    <property type="term" value="F:hydrolase activity"/>
    <property type="evidence" value="ECO:0007669"/>
    <property type="project" value="UniProtKB-KW"/>
</dbReference>
<dbReference type="InterPro" id="IPR000073">
    <property type="entry name" value="AB_hydrolase_1"/>
</dbReference>
<evidence type="ECO:0000313" key="3">
    <source>
        <dbReference type="EMBL" id="PWI72923.1"/>
    </source>
</evidence>
<feature type="domain" description="AB hydrolase-1" evidence="2">
    <location>
        <begin position="182"/>
        <end position="400"/>
    </location>
</feature>
<accession>A0A2U3EEN9</accession>
<organism evidence="3 4">
    <name type="scientific">Purpureocillium lilacinum</name>
    <name type="common">Paecilomyces lilacinus</name>
    <dbReference type="NCBI Taxonomy" id="33203"/>
    <lineage>
        <taxon>Eukaryota</taxon>
        <taxon>Fungi</taxon>
        <taxon>Dikarya</taxon>
        <taxon>Ascomycota</taxon>
        <taxon>Pezizomycotina</taxon>
        <taxon>Sordariomycetes</taxon>
        <taxon>Hypocreomycetidae</taxon>
        <taxon>Hypocreales</taxon>
        <taxon>Ophiocordycipitaceae</taxon>
        <taxon>Purpureocillium</taxon>
    </lineage>
</organism>
<keyword evidence="1" id="KW-0472">Membrane</keyword>
<dbReference type="InterPro" id="IPR029058">
    <property type="entry name" value="AB_hydrolase_fold"/>
</dbReference>
<reference evidence="3 4" key="1">
    <citation type="journal article" date="2016" name="Front. Microbiol.">
        <title>Genome and transcriptome sequences reveal the specific parasitism of the nematophagous Purpureocillium lilacinum 36-1.</title>
        <authorList>
            <person name="Xie J."/>
            <person name="Li S."/>
            <person name="Mo C."/>
            <person name="Xiao X."/>
            <person name="Peng D."/>
            <person name="Wang G."/>
            <person name="Xiao Y."/>
        </authorList>
    </citation>
    <scope>NUCLEOTIDE SEQUENCE [LARGE SCALE GENOMIC DNA]</scope>
    <source>
        <strain evidence="3 4">36-1</strain>
    </source>
</reference>
<protein>
    <submittedName>
        <fullName evidence="3">Abhydrolase</fullName>
    </submittedName>
</protein>
<proteinExistence type="predicted"/>
<dbReference type="PANTHER" id="PTHR12277:SF81">
    <property type="entry name" value="PROTEIN ABHD13"/>
    <property type="match status" value="1"/>
</dbReference>
<dbReference type="Pfam" id="PF12697">
    <property type="entry name" value="Abhydrolase_6"/>
    <property type="match status" value="1"/>
</dbReference>
<dbReference type="EMBL" id="LCWV01000005">
    <property type="protein sequence ID" value="PWI72923.1"/>
    <property type="molecule type" value="Genomic_DNA"/>
</dbReference>
<keyword evidence="1" id="KW-1133">Transmembrane helix</keyword>
<gene>
    <name evidence="3" type="ORF">PCL_09938</name>
</gene>
<dbReference type="Gene3D" id="3.40.50.1820">
    <property type="entry name" value="alpha/beta hydrolase"/>
    <property type="match status" value="1"/>
</dbReference>
<sequence>MMRTYARGSNIGGRVDITGPPVEAVFVEREPRFVPSPYLAQQPSPRLDWFRPAAAMAVPMQPLLWTGVALVVAPFAFYTVFLGLLVTPFFQRHALYAHKINTLLWSNVDQPEAWGFASNQVTPFRLDTPDGVSLYAWHVLPLPLYLKNEAALASQPAQPPSRFEDTESFKILKRDPEARLVLYFHGNAGHIAQAVRPDTYHSLTDTSSYHLIAIDYRGFGHSTGVPSEDGLITDASTVVDWAVNVAGISTSRIVLLGHSLGTAVVSGVAERFALKGVEFAGIVLVSGFGDLASMLSGYRIGGIVPLLGPFAAWPRFVRLLDRFIVDKWHSADRLTNIVRHTKSRLRLSLVHAKNDWDIPWTEDNKLFRAAANETAGSLDDAEFAAWKEQRTVHKGKDAFVTTWKAAPDIIIRQELFPFGGHDPINGFAPVSLAVMRSFDLHGTAYE</sequence>
<evidence type="ECO:0000259" key="2">
    <source>
        <dbReference type="Pfam" id="PF12697"/>
    </source>
</evidence>
<comment type="caution">
    <text evidence="3">The sequence shown here is derived from an EMBL/GenBank/DDBJ whole genome shotgun (WGS) entry which is preliminary data.</text>
</comment>
<dbReference type="SUPFAM" id="SSF53474">
    <property type="entry name" value="alpha/beta-Hydrolases"/>
    <property type="match status" value="1"/>
</dbReference>
<dbReference type="Proteomes" id="UP000245956">
    <property type="component" value="Unassembled WGS sequence"/>
</dbReference>
<dbReference type="AlphaFoldDB" id="A0A2U3EEN9"/>